<name>A0A291QWZ7_9BACT</name>
<comment type="similarity">
    <text evidence="1">Belongs to the outer membrane factor (OMF) (TC 1.B.17) family.</text>
</comment>
<dbReference type="Proteomes" id="UP000220133">
    <property type="component" value="Chromosome"/>
</dbReference>
<organism evidence="3 4">
    <name type="scientific">Chitinophaga caeni</name>
    <dbReference type="NCBI Taxonomy" id="2029983"/>
    <lineage>
        <taxon>Bacteria</taxon>
        <taxon>Pseudomonadati</taxon>
        <taxon>Bacteroidota</taxon>
        <taxon>Chitinophagia</taxon>
        <taxon>Chitinophagales</taxon>
        <taxon>Chitinophagaceae</taxon>
        <taxon>Chitinophaga</taxon>
    </lineage>
</organism>
<protein>
    <recommendedName>
        <fullName evidence="5">Transporter</fullName>
    </recommendedName>
</protein>
<dbReference type="InterPro" id="IPR003423">
    <property type="entry name" value="OMP_efflux"/>
</dbReference>
<keyword evidence="4" id="KW-1185">Reference proteome</keyword>
<dbReference type="AlphaFoldDB" id="A0A291QWZ7"/>
<evidence type="ECO:0008006" key="5">
    <source>
        <dbReference type="Google" id="ProtNLM"/>
    </source>
</evidence>
<evidence type="ECO:0000256" key="1">
    <source>
        <dbReference type="ARBA" id="ARBA00007613"/>
    </source>
</evidence>
<evidence type="ECO:0000313" key="3">
    <source>
        <dbReference type="EMBL" id="ATL48457.1"/>
    </source>
</evidence>
<dbReference type="GO" id="GO:0015562">
    <property type="term" value="F:efflux transmembrane transporter activity"/>
    <property type="evidence" value="ECO:0007669"/>
    <property type="project" value="InterPro"/>
</dbReference>
<reference evidence="3 4" key="1">
    <citation type="submission" date="2017-10" db="EMBL/GenBank/DDBJ databases">
        <title>Paenichitinophaga pekingensis gen. nov., sp. nov., isolated from activated sludge.</title>
        <authorList>
            <person name="Jin D."/>
            <person name="Kong X."/>
            <person name="Deng Y."/>
            <person name="Bai Z."/>
        </authorList>
    </citation>
    <scope>NUCLEOTIDE SEQUENCE [LARGE SCALE GENOMIC DNA]</scope>
    <source>
        <strain evidence="3 4">13</strain>
    </source>
</reference>
<gene>
    <name evidence="3" type="ORF">COR50_15515</name>
</gene>
<accession>A0A291QWZ7</accession>
<dbReference type="SUPFAM" id="SSF56954">
    <property type="entry name" value="Outer membrane efflux proteins (OEP)"/>
    <property type="match status" value="1"/>
</dbReference>
<dbReference type="Gene3D" id="1.20.1600.10">
    <property type="entry name" value="Outer membrane efflux proteins (OEP)"/>
    <property type="match status" value="1"/>
</dbReference>
<keyword evidence="2" id="KW-0732">Signal</keyword>
<feature type="signal peptide" evidence="2">
    <location>
        <begin position="1"/>
        <end position="21"/>
    </location>
</feature>
<dbReference type="Pfam" id="PF02321">
    <property type="entry name" value="OEP"/>
    <property type="match status" value="1"/>
</dbReference>
<sequence length="236" mass="26979">MNMKKALAVLLFVVSFMGVRAQVATDASKMAPPQKTIREKLVELALEGPTVRGTVAERKKAQDLVEREKARWLDYIVVSINMNEVSLNQYDKTELGNIYYPLWNVGINIPLGSFFGKSREVRMAKRGVEIADAQREVTERKLKALVLTKYEDFLMKQELLKLQNEIAADDYAAFTQAEQKFSTGTISYEAYSAASKTYNAELVKKIMYERDLQVVKLEIEEIIGTSFDELLQQYQR</sequence>
<evidence type="ECO:0000256" key="2">
    <source>
        <dbReference type="SAM" id="SignalP"/>
    </source>
</evidence>
<feature type="chain" id="PRO_5013239789" description="Transporter" evidence="2">
    <location>
        <begin position="22"/>
        <end position="236"/>
    </location>
</feature>
<evidence type="ECO:0000313" key="4">
    <source>
        <dbReference type="Proteomes" id="UP000220133"/>
    </source>
</evidence>
<proteinExistence type="inferred from homology"/>
<dbReference type="EMBL" id="CP023777">
    <property type="protein sequence ID" value="ATL48457.1"/>
    <property type="molecule type" value="Genomic_DNA"/>
</dbReference>
<dbReference type="KEGG" id="cbae:COR50_15515"/>